<organism evidence="2 3">
    <name type="scientific">Methylibium petroleiphilum (strain ATCC BAA-1232 / LMG 22953 / PM1)</name>
    <dbReference type="NCBI Taxonomy" id="420662"/>
    <lineage>
        <taxon>Bacteria</taxon>
        <taxon>Pseudomonadati</taxon>
        <taxon>Pseudomonadota</taxon>
        <taxon>Betaproteobacteria</taxon>
        <taxon>Burkholderiales</taxon>
        <taxon>Sphaerotilaceae</taxon>
        <taxon>Methylibium</taxon>
    </lineage>
</organism>
<dbReference type="RefSeq" id="WP_011829450.1">
    <property type="nucleotide sequence ID" value="NC_008825.1"/>
</dbReference>
<dbReference type="EMBL" id="CP000555">
    <property type="protein sequence ID" value="ABM94813.1"/>
    <property type="molecule type" value="Genomic_DNA"/>
</dbReference>
<protein>
    <submittedName>
        <fullName evidence="2">Uncharacterized protein</fullName>
    </submittedName>
</protein>
<gene>
    <name evidence="2" type="ordered locus">Mpe_A1855</name>
</gene>
<dbReference type="HOGENOM" id="CLU_192044_0_0_4"/>
<sequence>MLPIQITSNPFALLMEPEAVVQAMEHSDRLNRLQRRICRPLDKQTLTPGEADAASFDRAVEAEPEADPEPFIATSSRAAGLI</sequence>
<reference evidence="2 3" key="1">
    <citation type="journal article" date="2007" name="J. Bacteriol.">
        <title>Whole-genome analysis of the methyl tert-butyl ether-degrading beta-proteobacterium Methylibium petroleiphilum PM1.</title>
        <authorList>
            <person name="Kane S.R."/>
            <person name="Chakicherla A.Y."/>
            <person name="Chain P.S.G."/>
            <person name="Schmidt R."/>
            <person name="Shin M.W."/>
            <person name="Legler T.C."/>
            <person name="Scow K.M."/>
            <person name="Larimer F.W."/>
            <person name="Lucas S.M."/>
            <person name="Richardson P.M."/>
            <person name="Hristova K.R."/>
        </authorList>
    </citation>
    <scope>NUCLEOTIDE SEQUENCE [LARGE SCALE GENOMIC DNA]</scope>
    <source>
        <strain evidence="3">ATCC BAA-1232 / LMG 22953 / PM1</strain>
    </source>
</reference>
<evidence type="ECO:0000313" key="2">
    <source>
        <dbReference type="EMBL" id="ABM94813.1"/>
    </source>
</evidence>
<feature type="region of interest" description="Disordered" evidence="1">
    <location>
        <begin position="63"/>
        <end position="82"/>
    </location>
</feature>
<feature type="compositionally biased region" description="Polar residues" evidence="1">
    <location>
        <begin position="73"/>
        <end position="82"/>
    </location>
</feature>
<dbReference type="STRING" id="420662.Mpe_A1855"/>
<accession>A2SGX4</accession>
<proteinExistence type="predicted"/>
<evidence type="ECO:0000256" key="1">
    <source>
        <dbReference type="SAM" id="MobiDB-lite"/>
    </source>
</evidence>
<dbReference type="KEGG" id="mpt:Mpe_A1855"/>
<name>A2SGX4_METPP</name>
<dbReference type="Proteomes" id="UP000000366">
    <property type="component" value="Chromosome"/>
</dbReference>
<keyword evidence="3" id="KW-1185">Reference proteome</keyword>
<evidence type="ECO:0000313" key="3">
    <source>
        <dbReference type="Proteomes" id="UP000000366"/>
    </source>
</evidence>
<dbReference type="AlphaFoldDB" id="A2SGX4"/>